<evidence type="ECO:0008006" key="3">
    <source>
        <dbReference type="Google" id="ProtNLM"/>
    </source>
</evidence>
<keyword evidence="2" id="KW-1185">Reference proteome</keyword>
<accession>N1UVF8</accession>
<gene>
    <name evidence="1" type="ORF">D477_016977</name>
</gene>
<name>N1UVF8_9MICC</name>
<organism evidence="1 2">
    <name type="scientific">Arthrobacter crystallopoietes BAB-32</name>
    <dbReference type="NCBI Taxonomy" id="1246476"/>
    <lineage>
        <taxon>Bacteria</taxon>
        <taxon>Bacillati</taxon>
        <taxon>Actinomycetota</taxon>
        <taxon>Actinomycetes</taxon>
        <taxon>Micrococcales</taxon>
        <taxon>Micrococcaceae</taxon>
        <taxon>Crystallibacter</taxon>
    </lineage>
</organism>
<protein>
    <recommendedName>
        <fullName evidence="3">DUF58 domain-containing protein</fullName>
    </recommendedName>
</protein>
<feature type="non-terminal residue" evidence="1">
    <location>
        <position position="104"/>
    </location>
</feature>
<evidence type="ECO:0000313" key="2">
    <source>
        <dbReference type="Proteomes" id="UP000010729"/>
    </source>
</evidence>
<comment type="caution">
    <text evidence="1">The sequence shown here is derived from an EMBL/GenBank/DDBJ whole genome shotgun (WGS) entry which is preliminary data.</text>
</comment>
<dbReference type="EMBL" id="ANPE02000205">
    <property type="protein sequence ID" value="EMY33050.1"/>
    <property type="molecule type" value="Genomic_DNA"/>
</dbReference>
<proteinExistence type="predicted"/>
<dbReference type="Proteomes" id="UP000010729">
    <property type="component" value="Unassembled WGS sequence"/>
</dbReference>
<dbReference type="AlphaFoldDB" id="N1UVF8"/>
<sequence length="104" mass="11033">MALTGRFVLVALAGAAALLLFPSGWTALWAALLLAAGAALDLALAASPRQLRLERRLPASVRLTEQCTSELVVTNTGRRGMRAQLRDGWQPSAGAVDPVQRLDL</sequence>
<evidence type="ECO:0000313" key="1">
    <source>
        <dbReference type="EMBL" id="EMY33050.1"/>
    </source>
</evidence>
<reference evidence="1 2" key="1">
    <citation type="journal article" date="2013" name="Genome Announc.">
        <title>Draft Genome Sequence of Arthrobacter crystallopoietes Strain BAB-32, Revealing Genes for Bioremediation.</title>
        <authorList>
            <person name="Joshi M.N."/>
            <person name="Pandit A.S."/>
            <person name="Sharma A."/>
            <person name="Pandya R.V."/>
            <person name="Desai S.M."/>
            <person name="Saxena A.K."/>
            <person name="Bagatharia S.B."/>
        </authorList>
    </citation>
    <scope>NUCLEOTIDE SEQUENCE [LARGE SCALE GENOMIC DNA]</scope>
    <source>
        <strain evidence="1 2">BAB-32</strain>
    </source>
</reference>